<dbReference type="SUPFAM" id="SSF53474">
    <property type="entry name" value="alpha/beta-Hydrolases"/>
    <property type="match status" value="1"/>
</dbReference>
<evidence type="ECO:0000256" key="2">
    <source>
        <dbReference type="ARBA" id="ARBA00004792"/>
    </source>
</evidence>
<dbReference type="SUPFAM" id="SSF47336">
    <property type="entry name" value="ACP-like"/>
    <property type="match status" value="2"/>
</dbReference>
<dbReference type="InterPro" id="IPR036299">
    <property type="entry name" value="Polyketide_synth_docking_sf"/>
</dbReference>
<dbReference type="PROSITE" id="PS50075">
    <property type="entry name" value="CARRIER"/>
    <property type="match status" value="2"/>
</dbReference>
<dbReference type="InterPro" id="IPR016035">
    <property type="entry name" value="Acyl_Trfase/lysoPLipase"/>
</dbReference>
<dbReference type="InterPro" id="IPR006162">
    <property type="entry name" value="Ppantetheine_attach_site"/>
</dbReference>
<dbReference type="Gene3D" id="3.40.47.10">
    <property type="match status" value="2"/>
</dbReference>
<dbReference type="Gene3D" id="3.40.50.1820">
    <property type="entry name" value="alpha/beta hydrolase"/>
    <property type="match status" value="1"/>
</dbReference>
<dbReference type="InterPro" id="IPR054514">
    <property type="entry name" value="RhiE-like_linker"/>
</dbReference>
<dbReference type="Pfam" id="PF00550">
    <property type="entry name" value="PP-binding"/>
    <property type="match status" value="2"/>
</dbReference>
<gene>
    <name evidence="12" type="ORF">CDG81_13170</name>
</gene>
<comment type="pathway">
    <text evidence="2">Antibiotic biosynthesis.</text>
</comment>
<feature type="domain" description="Ketosynthase family 3 (KS3)" evidence="11">
    <location>
        <begin position="1484"/>
        <end position="1910"/>
    </location>
</feature>
<dbReference type="SMART" id="SM00824">
    <property type="entry name" value="PKS_TE"/>
    <property type="match status" value="1"/>
</dbReference>
<dbReference type="PROSITE" id="PS00012">
    <property type="entry name" value="PHOSPHOPANTETHEINE"/>
    <property type="match status" value="2"/>
</dbReference>
<dbReference type="InterPro" id="IPR001031">
    <property type="entry name" value="Thioesterase"/>
</dbReference>
<evidence type="ECO:0000313" key="12">
    <source>
        <dbReference type="EMBL" id="ASU79080.1"/>
    </source>
</evidence>
<evidence type="ECO:0000259" key="10">
    <source>
        <dbReference type="PROSITE" id="PS50075"/>
    </source>
</evidence>
<dbReference type="Gene3D" id="6.10.40.10">
    <property type="match status" value="1"/>
</dbReference>
<evidence type="ECO:0000256" key="4">
    <source>
        <dbReference type="ARBA" id="ARBA00022553"/>
    </source>
</evidence>
<dbReference type="InterPro" id="IPR013968">
    <property type="entry name" value="PKS_KR"/>
</dbReference>
<accession>A0A223RTA4</accession>
<dbReference type="Pfam" id="PF08990">
    <property type="entry name" value="Docking"/>
    <property type="match status" value="1"/>
</dbReference>
<evidence type="ECO:0000313" key="13">
    <source>
        <dbReference type="Proteomes" id="UP000215043"/>
    </source>
</evidence>
<dbReference type="Pfam" id="PF00975">
    <property type="entry name" value="Thioesterase"/>
    <property type="match status" value="1"/>
</dbReference>
<dbReference type="FunFam" id="3.40.366.10:FF:000002">
    <property type="entry name" value="Probable polyketide synthase 2"/>
    <property type="match status" value="2"/>
</dbReference>
<dbReference type="SMART" id="SM01294">
    <property type="entry name" value="PKS_PP_betabranch"/>
    <property type="match status" value="2"/>
</dbReference>
<feature type="domain" description="Carrier" evidence="10">
    <location>
        <begin position="2824"/>
        <end position="2899"/>
    </location>
</feature>
<dbReference type="InterPro" id="IPR036736">
    <property type="entry name" value="ACP-like_sf"/>
</dbReference>
<dbReference type="Gene3D" id="3.40.50.720">
    <property type="entry name" value="NAD(P)-binding Rossmann-like Domain"/>
    <property type="match status" value="2"/>
</dbReference>
<keyword evidence="3" id="KW-0596">Phosphopantetheine</keyword>
<dbReference type="Pfam" id="PF00109">
    <property type="entry name" value="ketoacyl-synt"/>
    <property type="match status" value="2"/>
</dbReference>
<dbReference type="SUPFAM" id="SSF101173">
    <property type="entry name" value="Docking domain B of the erythromycin polyketide synthase (DEBS)"/>
    <property type="match status" value="1"/>
</dbReference>
<evidence type="ECO:0000256" key="7">
    <source>
        <dbReference type="ARBA" id="ARBA00023194"/>
    </source>
</evidence>
<dbReference type="SMART" id="SM00827">
    <property type="entry name" value="PKS_AT"/>
    <property type="match status" value="2"/>
</dbReference>
<evidence type="ECO:0000256" key="6">
    <source>
        <dbReference type="ARBA" id="ARBA00022737"/>
    </source>
</evidence>
<dbReference type="Proteomes" id="UP000215043">
    <property type="component" value="Chromosome"/>
</dbReference>
<dbReference type="InterPro" id="IPR032821">
    <property type="entry name" value="PKS_assoc"/>
</dbReference>
<keyword evidence="7" id="KW-0045">Antibiotic biosynthesis</keyword>
<keyword evidence="8" id="KW-0511">Multifunctional enzyme</keyword>
<dbReference type="Gene3D" id="3.40.366.10">
    <property type="entry name" value="Malonyl-Coenzyme A Acyl Carrier Protein, domain 2"/>
    <property type="match status" value="2"/>
</dbReference>
<dbReference type="PROSITE" id="PS00606">
    <property type="entry name" value="KS3_1"/>
    <property type="match status" value="2"/>
</dbReference>
<sequence length="3179" mass="335469">MSSDNDMTEEKLRRYLKRTVTELDSVTARLREVEERAGEPIAIVGTACRFPGGVDSPESFWEFVSGGGDAITEAPTDRGWAPDPDARLGGMLAAAGDFDADFFGISPREALAMDPQQRIMLEISWEALERAGHDPGSLRGSSTGVFTGVGAVDYGPRPEEAPEEVLGYVGTGTASSVTSGRVAYCLGLEGPALTVDTACSSGLTALHLAVESLRRDECERALAGGVTVMSTPGAFAEFRSQGGLASDGRCKPFSKSADGFGLAEGAGVLVLQRLSVARREGRPVLAVLRGSAVNQDGASNGLTAPSGPAQQRVIRRALENAGVRTGDVDYVEAHGTGTRLGDPIEAHALLSTYGAEREADNPLWIGSVKSNFGHTQAAAGMAGVMKTVLALRHGEVPHTLHFDEPSPQIEWDLGAMSVVSQPRSWPAGERVRRAGVSSFGISGTNAHVIVEEAPKTDEPESSPESGPVPLVLSGRDERAMREQAGRLAHHLAREPRDSLRDIGFTLATCRSAWEHRAVVVGDREDVLAGLGAVAEGRLAERTSTGQAGTRRGVVMVFPGQGAQWQGMARDLLRESRVFADSIRDCERALAPHVDWSLTELLDGARPLERVDVVQPVLFAVMVSLAQLWRSYGVEPAAVVGHSQGEIAAAYVAGALTLEDAAKLVAVRSRILRRLGGRGGMASFGMSTEQATERIGRFAGALSIASVNGPHSVVVAGERAPLDELIAECEAEGITARSVPVDYASHSPQVESLREELLTELADIRPVSAGVALYSTTIGQSVDTATMDTAYWYTNLREQVRFQDTTRQLAEAGFDVFIEVSPHPVLTVAIEATLDSELPADADACVVGTLRRDRGGLADFHAALGAAYTRGVEIDWSPAFADARPVELPAYPFQRQRYWLPTPTGGRAGDEDNWRYQVVWRDSEWQSTSLAGRVLLVTGPGVSVELSNSVRGGLEQSGATVLVCEVESRHVIGAALEEADTGALSTVVALLGGEGETVDASLDALALVRALGVAGIEAPLWVLTRNAVQVTDGELVDPAQAMVGGLGRVVGVEQPSRWGGLVDLIDVDAASVRALAAVLADPRGEEQIAIRPDGIKVARFVPAPARAARTRWSPRGTVLVTGGTGGIGAHVARWLARSGAEHLVLLGRRGADAPGAAELRDELIALGTGVTIAACDVADRERLEEVLAAERAEGRSVNAVLHAAGISRAAPVEEITETEFAEVAEAKVRGTVNLDELCPDLDAFVLFSSNAGVWGSPGLACYAAANAFLDGFARRRRSEGARVSAIAWGLWAGQNMAGDEGGEYLRGQGLRAMEPERAIEELHVTLDHGQASVSVVDMDRERFVELFTAARRRPLFDEITGARGEARQSEEDPKLEQRLAALSEFERREHVARLVHTEVAAVLGHGDDTMIDRDRAFRDLGFDSMTAVDLRNRLAAVTGVREAATVVFDHPNITRLAEHYLEQLVGGAEAEQPPALVRGAEEDADDPIAIVGMACRLPGGVNNPSELWEFIVGGGDAVTEMPADRGWDLDALFDPDTRRHGTSYSRHGAFLDGATDFDAAFFGISPREALAMDPQQRQVLETTWELFENAGIDPHSLRGSDTGVFLGAAYQGYGQNAVMPEDSEGYLLTGNSSAVVSGRVAYVLGLEGPAVTVDTACSSSLVAMHSACSSLREGDCGLAVAGGVSVMAGPEVFTEFSRQGALSRDGRCKPFSDEADGFGFAEGVAVILLQRLSVARREGRRVLGVVAGSAVNQDGASNGLSAPSGVAQQRVIRRAWERAGVCGADVGVVEAHGTGTRLGDPVEASALLATYGRWRGSVGPVLVGSVKSNVGHAQAAAGVVGVIKVVLGLGRGVVPPMVCRGRWSGLVDWSSGGVELVGGLREWPVGGDGVCRAGVSAFGVSGTNAHVIVAEAPGSGSESGSGSGSGSVGVLGGVGSVPVLLSAKSETALAAQARLLESVVDESVPLEALASALATERAHLPHRVALQAGEHEQLRGQLRAVADGVVVPGVVGGGVSGGGSGGGVVFVFPGQGAQWEGMARGLLSVPVFAESVAECDGVLSEVVGFSVSGVLRGCVGAPSLERVDVVQPVLFVVMVSLARLWRACGVVPSAVVGHSQGEIAAAVVAGVLSVEDGVRVVALRARALRALAGHGGMISLAASDERVRTLIAPWEDRISVAAVNSPSSVVVSGDPAALAELVTRCEDEDVRVKTLPVDYASHSRHVESIRETVLADLDDVAARPAGIPLYSTLHGERRDGTDMGPLYWYDNLRSQVRFDEAVSAAVADGNATFVEMSPHPVLTAAVQEIAADAVTIGSLHRDTAEEHLIAELARAHVHGVTVDWRAVFPATRQVALPNYPFESQRYWIAPEVSDQLAESRYRVDWRPLTTTRVAVEGSFLIHGSAPESLIRAVEAAGGRVGLLASADSEALGAAVRGIPGEIAGVLSVHTDAATHLALHQSLGEVGLRVPLWLVTSRAVALGDSEPVDPEQAMVWGIGRVMSLETPERWGGLVDLPVDATPEDVEAFVACLGVDGHEDQVAIRDRARYGRRLVRAPLETREPSWEPAGTALVTGGTGALGGHVARYLARCGVEDLVLVSRRGLDTPGAADLEAELIDLGVKTTITTCDVADREQLTELLEELRGQGRPVRTVVHTAGVPESRPLHEIDELESVCAAKVTGARLLDELCPDASTFVLFSSGAGVWGSANLGAYAAANAYLDALAQRRRSEGRAATSIAWGAWSGAGMATGDLDGLVRRGLRPMEPERALRALHQALDNGDTCVSIANVDWDRFAVGFTAARPRPLLDELVTPEAAVPAVRATPVREMTTEELLEFTHSHVAAILGHADPDAVGRDQSFTELGFDSLTAVGLRNRLQQATGLTLPATLVFDHPTVRRVANHIGQQFDSGKREPAAEASSALRDGYRQAGLSGRVRPYLDLLAGLSDFREHFDGSDDFVTDLVELADGAGEVTVICCAGTAAISGPHEFTRLAGELCGTVPVRAVPQPGYEDGQPLPSSMAAVVAVQADAVIRAQDGKPFVLVGHSAGALMAYALATELLDRGHPPRGVVLIDVYPPGNQDAMNAWLEELTTTLFDRETVRMDDTRLTALGAYDRLTAQWRPRDTGLPTLLVSASEPMGPWPDDSWKPTWPFEHETVAVPGDHFTMMQEHADAIARHIDVWLGGGSQ</sequence>
<dbReference type="RefSeq" id="WP_094904605.1">
    <property type="nucleotide sequence ID" value="NZ_CP022752.1"/>
</dbReference>
<feature type="domain" description="Ketosynthase family 3 (KS3)" evidence="11">
    <location>
        <begin position="38"/>
        <end position="452"/>
    </location>
</feature>
<keyword evidence="9" id="KW-0012">Acyltransferase</keyword>
<dbReference type="GO" id="GO:0004312">
    <property type="term" value="F:fatty acid synthase activity"/>
    <property type="evidence" value="ECO:0007669"/>
    <property type="project" value="TreeGrafter"/>
</dbReference>
<keyword evidence="5" id="KW-0808">Transferase</keyword>
<dbReference type="CDD" id="cd00833">
    <property type="entry name" value="PKS"/>
    <property type="match status" value="2"/>
</dbReference>
<dbReference type="PROSITE" id="PS52004">
    <property type="entry name" value="KS3_2"/>
    <property type="match status" value="2"/>
</dbReference>
<dbReference type="InterPro" id="IPR014030">
    <property type="entry name" value="Ketoacyl_synth_N"/>
</dbReference>
<dbReference type="Gene3D" id="3.30.70.3290">
    <property type="match status" value="2"/>
</dbReference>
<dbReference type="InterPro" id="IPR057326">
    <property type="entry name" value="KR_dom"/>
</dbReference>
<dbReference type="FunFam" id="1.10.1200.10:FF:000007">
    <property type="entry name" value="Probable polyketide synthase pks17"/>
    <property type="match status" value="2"/>
</dbReference>
<evidence type="ECO:0000256" key="5">
    <source>
        <dbReference type="ARBA" id="ARBA00022679"/>
    </source>
</evidence>
<dbReference type="Pfam" id="PF16197">
    <property type="entry name" value="KAsynt_C_assoc"/>
    <property type="match status" value="1"/>
</dbReference>
<dbReference type="SUPFAM" id="SSF52151">
    <property type="entry name" value="FabD/lysophospholipase-like"/>
    <property type="match status" value="2"/>
</dbReference>
<dbReference type="Pfam" id="PF08659">
    <property type="entry name" value="KR"/>
    <property type="match status" value="2"/>
</dbReference>
<dbReference type="EMBL" id="CP022752">
    <property type="protein sequence ID" value="ASU79080.1"/>
    <property type="molecule type" value="Genomic_DNA"/>
</dbReference>
<dbReference type="InterPro" id="IPR009081">
    <property type="entry name" value="PP-bd_ACP"/>
</dbReference>
<dbReference type="GO" id="GO:0004315">
    <property type="term" value="F:3-oxoacyl-[acyl-carrier-protein] synthase activity"/>
    <property type="evidence" value="ECO:0007669"/>
    <property type="project" value="InterPro"/>
</dbReference>
<proteinExistence type="predicted"/>
<dbReference type="InterPro" id="IPR014043">
    <property type="entry name" value="Acyl_transferase_dom"/>
</dbReference>
<dbReference type="SUPFAM" id="SSF55048">
    <property type="entry name" value="Probable ACP-binding domain of malonyl-CoA ACP transacylase"/>
    <property type="match status" value="2"/>
</dbReference>
<dbReference type="InterPro" id="IPR050091">
    <property type="entry name" value="PKS_NRPS_Biosynth_Enz"/>
</dbReference>
<dbReference type="SUPFAM" id="SSF51735">
    <property type="entry name" value="NAD(P)-binding Rossmann-fold domains"/>
    <property type="match status" value="4"/>
</dbReference>
<dbReference type="InterPro" id="IPR016036">
    <property type="entry name" value="Malonyl_transacylase_ACP-bd"/>
</dbReference>
<protein>
    <recommendedName>
        <fullName evidence="14">Type I polyketide synthase</fullName>
    </recommendedName>
</protein>
<keyword evidence="6" id="KW-0677">Repeat</keyword>
<dbReference type="PANTHER" id="PTHR43775:SF51">
    <property type="entry name" value="INACTIVE PHENOLPHTHIOCEROL SYNTHESIS POLYKETIDE SYNTHASE TYPE I PKS1-RELATED"/>
    <property type="match status" value="1"/>
</dbReference>
<evidence type="ECO:0008006" key="14">
    <source>
        <dbReference type="Google" id="ProtNLM"/>
    </source>
</evidence>
<dbReference type="Pfam" id="PF00698">
    <property type="entry name" value="Acyl_transf_1"/>
    <property type="match status" value="2"/>
</dbReference>
<comment type="cofactor">
    <cofactor evidence="1">
        <name>pantetheine 4'-phosphate</name>
        <dbReference type="ChEBI" id="CHEBI:47942"/>
    </cofactor>
</comment>
<evidence type="ECO:0000259" key="11">
    <source>
        <dbReference type="PROSITE" id="PS52004"/>
    </source>
</evidence>
<organism evidence="12 13">
    <name type="scientific">Actinopolyspora erythraea</name>
    <dbReference type="NCBI Taxonomy" id="414996"/>
    <lineage>
        <taxon>Bacteria</taxon>
        <taxon>Bacillati</taxon>
        <taxon>Actinomycetota</taxon>
        <taxon>Actinomycetes</taxon>
        <taxon>Actinopolysporales</taxon>
        <taxon>Actinopolysporaceae</taxon>
        <taxon>Actinopolyspora</taxon>
    </lineage>
</organism>
<evidence type="ECO:0000256" key="3">
    <source>
        <dbReference type="ARBA" id="ARBA00022450"/>
    </source>
</evidence>
<dbReference type="InterPro" id="IPR029058">
    <property type="entry name" value="AB_hydrolase_fold"/>
</dbReference>
<evidence type="ECO:0000256" key="1">
    <source>
        <dbReference type="ARBA" id="ARBA00001957"/>
    </source>
</evidence>
<evidence type="ECO:0000256" key="8">
    <source>
        <dbReference type="ARBA" id="ARBA00023268"/>
    </source>
</evidence>
<dbReference type="Pfam" id="PF22336">
    <property type="entry name" value="RhiE-like_linker"/>
    <property type="match status" value="1"/>
</dbReference>
<dbReference type="SMART" id="SM00825">
    <property type="entry name" value="PKS_KS"/>
    <property type="match status" value="2"/>
</dbReference>
<dbReference type="GO" id="GO:0006633">
    <property type="term" value="P:fatty acid biosynthetic process"/>
    <property type="evidence" value="ECO:0007669"/>
    <property type="project" value="InterPro"/>
</dbReference>
<dbReference type="GO" id="GO:0033068">
    <property type="term" value="P:macrolide biosynthetic process"/>
    <property type="evidence" value="ECO:0007669"/>
    <property type="project" value="UniProtKB-ARBA"/>
</dbReference>
<dbReference type="InterPro" id="IPR020802">
    <property type="entry name" value="TesA-like"/>
</dbReference>
<keyword evidence="4" id="KW-0597">Phosphoprotein</keyword>
<dbReference type="SUPFAM" id="SSF53901">
    <property type="entry name" value="Thiolase-like"/>
    <property type="match status" value="2"/>
</dbReference>
<dbReference type="InterPro" id="IPR015083">
    <property type="entry name" value="NorB/c/GfsB-D-like_docking"/>
</dbReference>
<dbReference type="InterPro" id="IPR020841">
    <property type="entry name" value="PKS_Beta-ketoAc_synthase_dom"/>
</dbReference>
<dbReference type="CDD" id="cd08952">
    <property type="entry name" value="KR_1_SDR_x"/>
    <property type="match status" value="2"/>
</dbReference>
<dbReference type="Pfam" id="PF02801">
    <property type="entry name" value="Ketoacyl-synt_C"/>
    <property type="match status" value="2"/>
</dbReference>
<evidence type="ECO:0000256" key="9">
    <source>
        <dbReference type="ARBA" id="ARBA00023315"/>
    </source>
</evidence>
<reference evidence="12 13" key="1">
    <citation type="submission" date="2017-08" db="EMBL/GenBank/DDBJ databases">
        <title>The complete genome sequence of moderately halophilic actinomycete Actinopolyspora erythraea YIM 90600, the producer of novel erythromycin, novel actinopolysporins A-C and tubercidin.</title>
        <authorList>
            <person name="Yin M."/>
            <person name="Tang S."/>
        </authorList>
    </citation>
    <scope>NUCLEOTIDE SEQUENCE [LARGE SCALE GENOMIC DNA]</scope>
    <source>
        <strain evidence="12 13">YIM 90600</strain>
    </source>
</reference>
<dbReference type="SMART" id="SM00823">
    <property type="entry name" value="PKS_PP"/>
    <property type="match status" value="2"/>
</dbReference>
<dbReference type="InterPro" id="IPR020806">
    <property type="entry name" value="PKS_PP-bd"/>
</dbReference>
<feature type="domain" description="Carrier" evidence="10">
    <location>
        <begin position="1388"/>
        <end position="1463"/>
    </location>
</feature>
<dbReference type="InterPro" id="IPR018201">
    <property type="entry name" value="Ketoacyl_synth_AS"/>
</dbReference>
<dbReference type="InterPro" id="IPR001227">
    <property type="entry name" value="Ac_transferase_dom_sf"/>
</dbReference>
<dbReference type="PANTHER" id="PTHR43775">
    <property type="entry name" value="FATTY ACID SYNTHASE"/>
    <property type="match status" value="1"/>
</dbReference>
<dbReference type="InterPro" id="IPR014031">
    <property type="entry name" value="Ketoacyl_synth_C"/>
</dbReference>
<dbReference type="GO" id="GO:0031177">
    <property type="term" value="F:phosphopantetheine binding"/>
    <property type="evidence" value="ECO:0007669"/>
    <property type="project" value="InterPro"/>
</dbReference>
<name>A0A223RTA4_9ACTN</name>
<dbReference type="InterPro" id="IPR016039">
    <property type="entry name" value="Thiolase-like"/>
</dbReference>
<dbReference type="KEGG" id="aey:CDG81_13170"/>
<dbReference type="FunFam" id="3.40.47.10:FF:000019">
    <property type="entry name" value="Polyketide synthase type I"/>
    <property type="match status" value="2"/>
</dbReference>
<dbReference type="Gene3D" id="1.10.1200.10">
    <property type="entry name" value="ACP-like"/>
    <property type="match status" value="2"/>
</dbReference>
<dbReference type="InterPro" id="IPR036291">
    <property type="entry name" value="NAD(P)-bd_dom_sf"/>
</dbReference>
<dbReference type="SMART" id="SM00822">
    <property type="entry name" value="PKS_KR"/>
    <property type="match status" value="2"/>
</dbReference>